<organism evidence="1">
    <name type="scientific">Lepeophtheirus salmonis</name>
    <name type="common">Salmon louse</name>
    <name type="synonym">Caligus salmonis</name>
    <dbReference type="NCBI Taxonomy" id="72036"/>
    <lineage>
        <taxon>Eukaryota</taxon>
        <taxon>Metazoa</taxon>
        <taxon>Ecdysozoa</taxon>
        <taxon>Arthropoda</taxon>
        <taxon>Crustacea</taxon>
        <taxon>Multicrustacea</taxon>
        <taxon>Hexanauplia</taxon>
        <taxon>Copepoda</taxon>
        <taxon>Siphonostomatoida</taxon>
        <taxon>Caligidae</taxon>
        <taxon>Lepeophtheirus</taxon>
    </lineage>
</organism>
<sequence length="72" mass="7893">MNAASIHLELASIGTSMSNAFFIVPMQLQVEIGRIQAVETVISLDKQLQVLQSLDSGLHSKLRTIDFILTIP</sequence>
<dbReference type="AlphaFoldDB" id="A0A0K2U954"/>
<proteinExistence type="predicted"/>
<evidence type="ECO:0000313" key="1">
    <source>
        <dbReference type="EMBL" id="CDW34595.1"/>
    </source>
</evidence>
<reference evidence="1" key="1">
    <citation type="submission" date="2014-05" db="EMBL/GenBank/DDBJ databases">
        <authorList>
            <person name="Chronopoulou M."/>
        </authorList>
    </citation>
    <scope>NUCLEOTIDE SEQUENCE</scope>
    <source>
        <tissue evidence="1">Whole organism</tissue>
    </source>
</reference>
<accession>A0A0K2U954</accession>
<protein>
    <submittedName>
        <fullName evidence="1">Uncharacterized protein</fullName>
    </submittedName>
</protein>
<name>A0A0K2U954_LEPSM</name>
<dbReference type="EMBL" id="HACA01017234">
    <property type="protein sequence ID" value="CDW34595.1"/>
    <property type="molecule type" value="Transcribed_RNA"/>
</dbReference>